<evidence type="ECO:0000256" key="1">
    <source>
        <dbReference type="SAM" id="MobiDB-lite"/>
    </source>
</evidence>
<organism evidence="3 4">
    <name type="scientific">Sphaerobolus stellatus (strain SS14)</name>
    <dbReference type="NCBI Taxonomy" id="990650"/>
    <lineage>
        <taxon>Eukaryota</taxon>
        <taxon>Fungi</taxon>
        <taxon>Dikarya</taxon>
        <taxon>Basidiomycota</taxon>
        <taxon>Agaricomycotina</taxon>
        <taxon>Agaricomycetes</taxon>
        <taxon>Phallomycetidae</taxon>
        <taxon>Geastrales</taxon>
        <taxon>Sphaerobolaceae</taxon>
        <taxon>Sphaerobolus</taxon>
    </lineage>
</organism>
<evidence type="ECO:0000313" key="3">
    <source>
        <dbReference type="EMBL" id="KIJ44732.1"/>
    </source>
</evidence>
<feature type="region of interest" description="Disordered" evidence="1">
    <location>
        <begin position="1"/>
        <end position="22"/>
    </location>
</feature>
<keyword evidence="2" id="KW-1133">Transmembrane helix</keyword>
<reference evidence="3 4" key="1">
    <citation type="submission" date="2014-06" db="EMBL/GenBank/DDBJ databases">
        <title>Evolutionary Origins and Diversification of the Mycorrhizal Mutualists.</title>
        <authorList>
            <consortium name="DOE Joint Genome Institute"/>
            <consortium name="Mycorrhizal Genomics Consortium"/>
            <person name="Kohler A."/>
            <person name="Kuo A."/>
            <person name="Nagy L.G."/>
            <person name="Floudas D."/>
            <person name="Copeland A."/>
            <person name="Barry K.W."/>
            <person name="Cichocki N."/>
            <person name="Veneault-Fourrey C."/>
            <person name="LaButti K."/>
            <person name="Lindquist E.A."/>
            <person name="Lipzen A."/>
            <person name="Lundell T."/>
            <person name="Morin E."/>
            <person name="Murat C."/>
            <person name="Riley R."/>
            <person name="Ohm R."/>
            <person name="Sun H."/>
            <person name="Tunlid A."/>
            <person name="Henrissat B."/>
            <person name="Grigoriev I.V."/>
            <person name="Hibbett D.S."/>
            <person name="Martin F."/>
        </authorList>
    </citation>
    <scope>NUCLEOTIDE SEQUENCE [LARGE SCALE GENOMIC DNA]</scope>
    <source>
        <strain evidence="3 4">SS14</strain>
    </source>
</reference>
<feature type="transmembrane region" description="Helical" evidence="2">
    <location>
        <begin position="38"/>
        <end position="56"/>
    </location>
</feature>
<keyword evidence="2" id="KW-0812">Transmembrane</keyword>
<keyword evidence="4" id="KW-1185">Reference proteome</keyword>
<proteinExistence type="predicted"/>
<dbReference type="EMBL" id="KN837115">
    <property type="protein sequence ID" value="KIJ44732.1"/>
    <property type="molecule type" value="Genomic_DNA"/>
</dbReference>
<keyword evidence="2" id="KW-0472">Membrane</keyword>
<gene>
    <name evidence="3" type="ORF">M422DRAFT_251714</name>
</gene>
<evidence type="ECO:0000256" key="2">
    <source>
        <dbReference type="SAM" id="Phobius"/>
    </source>
</evidence>
<dbReference type="AlphaFoldDB" id="A0A0C9VQV8"/>
<sequence>MSTRNQPSAHPKRVGCDDDGDRIPQVSGSDFLNRNPRLVFNPVVAALVTFGVTVFLSQTVPATASVGNCGFLDPI</sequence>
<dbReference type="HOGENOM" id="CLU_2672704_0_0_1"/>
<protein>
    <submittedName>
        <fullName evidence="3">Uncharacterized protein</fullName>
    </submittedName>
</protein>
<evidence type="ECO:0000313" key="4">
    <source>
        <dbReference type="Proteomes" id="UP000054279"/>
    </source>
</evidence>
<name>A0A0C9VQV8_SPHS4</name>
<accession>A0A0C9VQV8</accession>
<dbReference type="Proteomes" id="UP000054279">
    <property type="component" value="Unassembled WGS sequence"/>
</dbReference>